<evidence type="ECO:0000313" key="1">
    <source>
        <dbReference type="EMBL" id="MDI2089808.1"/>
    </source>
</evidence>
<keyword evidence="2" id="KW-1185">Reference proteome</keyword>
<proteinExistence type="predicted"/>
<dbReference type="Proteomes" id="UP001431634">
    <property type="component" value="Unassembled WGS sequence"/>
</dbReference>
<organism evidence="1 2">
    <name type="scientific">Commensalibacter oyaizuii</name>
    <dbReference type="NCBI Taxonomy" id="3043873"/>
    <lineage>
        <taxon>Bacteria</taxon>
        <taxon>Pseudomonadati</taxon>
        <taxon>Pseudomonadota</taxon>
        <taxon>Alphaproteobacteria</taxon>
        <taxon>Acetobacterales</taxon>
        <taxon>Acetobacteraceae</taxon>
    </lineage>
</organism>
<sequence>MLVSTKTYKTEYNIIYIIRTMNEEITKKVICYDVQIVDSKNIQLLNTEIKPQITGDILDKNEFHYVIDKLIPGGTYIVTPEAKGIIFLDANIQNLTSNTFYISGYLTLFIAGPTFGSATLDIDGGYVALMSTNIVDADGKNRINIDRGGYLLMGYNQKRLLKNMEINFGKGRGTVVINCGGKADDLSSLEINHYNPNLHVIGLQNIISEVSKYAISGGRFTKKITLLDEQNRIIFRYRVKLAERAYLKSGVYDIENDGPLYVMYYKGHLQIGRHYLPHSTMATTY</sequence>
<gene>
    <name evidence="1" type="ORF">QJV27_00200</name>
</gene>
<comment type="caution">
    <text evidence="1">The sequence shown here is derived from an EMBL/GenBank/DDBJ whole genome shotgun (WGS) entry which is preliminary data.</text>
</comment>
<protein>
    <recommendedName>
        <fullName evidence="3">Auto-transporter adhesin head GIN domain-containing protein</fullName>
    </recommendedName>
</protein>
<accession>A0ABT6PYL3</accession>
<dbReference type="EMBL" id="JASBAO010000001">
    <property type="protein sequence ID" value="MDI2089808.1"/>
    <property type="molecule type" value="Genomic_DNA"/>
</dbReference>
<name>A0ABT6PYL3_9PROT</name>
<dbReference type="RefSeq" id="WP_281446983.1">
    <property type="nucleotide sequence ID" value="NZ_JASBAO010000001.1"/>
</dbReference>
<evidence type="ECO:0008006" key="3">
    <source>
        <dbReference type="Google" id="ProtNLM"/>
    </source>
</evidence>
<evidence type="ECO:0000313" key="2">
    <source>
        <dbReference type="Proteomes" id="UP001431634"/>
    </source>
</evidence>
<reference evidence="1" key="1">
    <citation type="submission" date="2023-05" db="EMBL/GenBank/DDBJ databases">
        <title>Whole genome sequence of Commensalibacter sp.</title>
        <authorList>
            <person name="Charoenyingcharoen P."/>
            <person name="Yukphan P."/>
        </authorList>
    </citation>
    <scope>NUCLEOTIDE SEQUENCE</scope>
    <source>
        <strain evidence="1">TBRC 16381</strain>
    </source>
</reference>